<feature type="domain" description="Flagellar hook-associated protein 2 C-terminal" evidence="7">
    <location>
        <begin position="226"/>
        <end position="382"/>
    </location>
</feature>
<dbReference type="EMBL" id="BMLY01000001">
    <property type="protein sequence ID" value="GGP24596.1"/>
    <property type="molecule type" value="Genomic_DNA"/>
</dbReference>
<evidence type="ECO:0000256" key="5">
    <source>
        <dbReference type="RuleBase" id="RU362066"/>
    </source>
</evidence>
<sequence length="662" mass="67197">MGIGSGIDISGIISQLMQVEQQPLLALQKQEASYDAQLSALGTLQGALTDFQSTLTALSDPTKLQLSTAKLANSSVGTATATNAAQQGSHSLQVSQLAQNQVVASADVSSPNNPVGTGSLTISFGSYDSTSGFSANASQQAITVNIDSTNNNLFGLRDAINAAKGGVTASIINDGGGFRLVLSSNTTGQVNGMKITATGANGDTGLNAFAFDPASTTNTTTVTQKAQDAQFTLDGITISKPTNTISDVLSGVTLNLTGTNTDATTLTIGTDSTTLVKNVQAMVDGYNNFMSQLSSLTGYDTTTQTAGILNGQYALNSIKTQMRSVFNKALGGSNAYQSLFDVGVGFDDKGNMTLDQDKLSSAAQSNPQALATLFAAGTSVSKPGGVTVVSTSSSLTKPGTYAINVTTPATQGSVTSGSNITFPLTIGADNDNFTIAIDGVQSGTIKLTDGASYANGNDLATALQTAINNDAAIKAGGVSANVSFANGALQFASASYGATSTIQLTTAATGGSTDPAFLTVTDKAAGTDAVATIGGQPATATGNVLVGTGPAAGLIISLAAGSTGDMGSVTYSQGFSYNLNQSITNMLSTKASDNGLFYSVTDSINQSITRLQSQETEMQTRLTQVQANYVQQFTAMDSVVGSLKNTSSYLTTQLANLPKISS</sequence>
<comment type="subunit">
    <text evidence="2 5">Homopentamer.</text>
</comment>
<keyword evidence="4 5" id="KW-0975">Bacterial flagellum</keyword>
<dbReference type="Proteomes" id="UP000621859">
    <property type="component" value="Unassembled WGS sequence"/>
</dbReference>
<evidence type="ECO:0000256" key="4">
    <source>
        <dbReference type="ARBA" id="ARBA00023143"/>
    </source>
</evidence>
<gene>
    <name evidence="8" type="ORF">GCM10010971_04150</name>
</gene>
<dbReference type="PANTHER" id="PTHR30288:SF0">
    <property type="entry name" value="FLAGELLAR HOOK-ASSOCIATED PROTEIN 2"/>
    <property type="match status" value="1"/>
</dbReference>
<keyword evidence="9" id="KW-1185">Reference proteome</keyword>
<comment type="function">
    <text evidence="5">Required for morphogenesis and for the elongation of the flagellar filament by facilitating polymerization of the flagellin monomers at the tip of growing filament. Forms a capping structure, which prevents flagellin subunits (transported through the central channel of the flagellum) from leaking out without polymerization at the distal end.</text>
</comment>
<protein>
    <recommendedName>
        <fullName evidence="5">Flagellar hook-associated protein 2</fullName>
        <shortName evidence="5">HAP2</shortName>
    </recommendedName>
    <alternativeName>
        <fullName evidence="5">Flagellar cap protein</fullName>
    </alternativeName>
</protein>
<accession>A0ABQ2PGV2</accession>
<evidence type="ECO:0000259" key="7">
    <source>
        <dbReference type="Pfam" id="PF07195"/>
    </source>
</evidence>
<comment type="caution">
    <text evidence="8">The sequence shown here is derived from an EMBL/GenBank/DDBJ whole genome shotgun (WGS) entry which is preliminary data.</text>
</comment>
<dbReference type="PANTHER" id="PTHR30288">
    <property type="entry name" value="FLAGELLAR CAP/ASSEMBLY PROTEIN FLID"/>
    <property type="match status" value="1"/>
</dbReference>
<feature type="domain" description="Flagellar hook-associated protein 2 N-terminal" evidence="6">
    <location>
        <begin position="5"/>
        <end position="101"/>
    </location>
</feature>
<dbReference type="InterPro" id="IPR010809">
    <property type="entry name" value="FliD_C"/>
</dbReference>
<evidence type="ECO:0000259" key="6">
    <source>
        <dbReference type="Pfam" id="PF02465"/>
    </source>
</evidence>
<name>A0ABQ2PGV2_9NEIS</name>
<dbReference type="InterPro" id="IPR003481">
    <property type="entry name" value="FliD_N"/>
</dbReference>
<dbReference type="Pfam" id="PF02465">
    <property type="entry name" value="FliD_N"/>
    <property type="match status" value="1"/>
</dbReference>
<organism evidence="8 9">
    <name type="scientific">Silvimonas amylolytica</name>
    <dbReference type="NCBI Taxonomy" id="449663"/>
    <lineage>
        <taxon>Bacteria</taxon>
        <taxon>Pseudomonadati</taxon>
        <taxon>Pseudomonadota</taxon>
        <taxon>Betaproteobacteria</taxon>
        <taxon>Neisseriales</taxon>
        <taxon>Chitinibacteraceae</taxon>
        <taxon>Silvimonas</taxon>
    </lineage>
</organism>
<evidence type="ECO:0000256" key="3">
    <source>
        <dbReference type="ARBA" id="ARBA00023054"/>
    </source>
</evidence>
<evidence type="ECO:0000256" key="1">
    <source>
        <dbReference type="ARBA" id="ARBA00009764"/>
    </source>
</evidence>
<evidence type="ECO:0000313" key="9">
    <source>
        <dbReference type="Proteomes" id="UP000621859"/>
    </source>
</evidence>
<comment type="similarity">
    <text evidence="1 5">Belongs to the FliD family.</text>
</comment>
<evidence type="ECO:0000313" key="8">
    <source>
        <dbReference type="EMBL" id="GGP24596.1"/>
    </source>
</evidence>
<keyword evidence="3" id="KW-0175">Coiled coil</keyword>
<evidence type="ECO:0000256" key="2">
    <source>
        <dbReference type="ARBA" id="ARBA00011255"/>
    </source>
</evidence>
<proteinExistence type="inferred from homology"/>
<reference evidence="9" key="1">
    <citation type="journal article" date="2019" name="Int. J. Syst. Evol. Microbiol.">
        <title>The Global Catalogue of Microorganisms (GCM) 10K type strain sequencing project: providing services to taxonomists for standard genome sequencing and annotation.</title>
        <authorList>
            <consortium name="The Broad Institute Genomics Platform"/>
            <consortium name="The Broad Institute Genome Sequencing Center for Infectious Disease"/>
            <person name="Wu L."/>
            <person name="Ma J."/>
        </authorList>
    </citation>
    <scope>NUCLEOTIDE SEQUENCE [LARGE SCALE GENOMIC DNA]</scope>
    <source>
        <strain evidence="9">CGMCC 1.8860</strain>
    </source>
</reference>
<feature type="domain" description="Flagellar hook-associated protein 2 C-terminal" evidence="7">
    <location>
        <begin position="570"/>
        <end position="644"/>
    </location>
</feature>
<comment type="subcellular location">
    <subcellularLocation>
        <location evidence="5">Secreted</location>
    </subcellularLocation>
    <subcellularLocation>
        <location evidence="5">Bacterial flagellum</location>
    </subcellularLocation>
</comment>
<dbReference type="InterPro" id="IPR040026">
    <property type="entry name" value="FliD"/>
</dbReference>
<keyword evidence="5" id="KW-0964">Secreted</keyword>
<dbReference type="Pfam" id="PF07195">
    <property type="entry name" value="FliD_C"/>
    <property type="match status" value="2"/>
</dbReference>